<keyword evidence="1 6" id="KW-0547">Nucleotide-binding</keyword>
<dbReference type="OrthoDB" id="312459at2759"/>
<protein>
    <submittedName>
        <fullName evidence="10">Myosin motor domain-containing protein</fullName>
    </submittedName>
</protein>
<dbReference type="PANTHER" id="PTHR13140">
    <property type="entry name" value="MYOSIN"/>
    <property type="match status" value="1"/>
</dbReference>
<dbReference type="GO" id="GO:0005737">
    <property type="term" value="C:cytoplasm"/>
    <property type="evidence" value="ECO:0007669"/>
    <property type="project" value="TreeGrafter"/>
</dbReference>
<feature type="domain" description="Myosin motor" evidence="7">
    <location>
        <begin position="68"/>
        <end position="194"/>
    </location>
</feature>
<comment type="caution">
    <text evidence="6">Lacks conserved residue(s) required for the propagation of feature annotation.</text>
</comment>
<dbReference type="GO" id="GO:0007015">
    <property type="term" value="P:actin filament organization"/>
    <property type="evidence" value="ECO:0007669"/>
    <property type="project" value="TreeGrafter"/>
</dbReference>
<dbReference type="Gene3D" id="3.40.850.10">
    <property type="entry name" value="Kinesin motor domain"/>
    <property type="match status" value="1"/>
</dbReference>
<dbReference type="GO" id="GO:0016020">
    <property type="term" value="C:membrane"/>
    <property type="evidence" value="ECO:0007669"/>
    <property type="project" value="TreeGrafter"/>
</dbReference>
<accession>A0A0M3IZ05</accession>
<gene>
    <name evidence="8" type="ORF">ASIM_LOCUS388</name>
</gene>
<dbReference type="GO" id="GO:0000146">
    <property type="term" value="F:microfilament motor activity"/>
    <property type="evidence" value="ECO:0007669"/>
    <property type="project" value="TreeGrafter"/>
</dbReference>
<dbReference type="GO" id="GO:0051015">
    <property type="term" value="F:actin filament binding"/>
    <property type="evidence" value="ECO:0007669"/>
    <property type="project" value="TreeGrafter"/>
</dbReference>
<feature type="binding site" evidence="6">
    <location>
        <begin position="161"/>
        <end position="168"/>
    </location>
    <ligand>
        <name>ATP</name>
        <dbReference type="ChEBI" id="CHEBI:30616"/>
    </ligand>
</feature>
<evidence type="ECO:0000256" key="3">
    <source>
        <dbReference type="ARBA" id="ARBA00023123"/>
    </source>
</evidence>
<dbReference type="SUPFAM" id="SSF52540">
    <property type="entry name" value="P-loop containing nucleoside triphosphate hydrolases"/>
    <property type="match status" value="1"/>
</dbReference>
<dbReference type="InterPro" id="IPR036961">
    <property type="entry name" value="Kinesin_motor_dom_sf"/>
</dbReference>
<dbReference type="Pfam" id="PF00063">
    <property type="entry name" value="Myosin_head"/>
    <property type="match status" value="1"/>
</dbReference>
<dbReference type="EMBL" id="UYRR01000220">
    <property type="protein sequence ID" value="VDK17658.1"/>
    <property type="molecule type" value="Genomic_DNA"/>
</dbReference>
<reference evidence="8 9" key="2">
    <citation type="submission" date="2018-11" db="EMBL/GenBank/DDBJ databases">
        <authorList>
            <consortium name="Pathogen Informatics"/>
        </authorList>
    </citation>
    <scope>NUCLEOTIDE SEQUENCE [LARGE SCALE GENOMIC DNA]</scope>
</reference>
<dbReference type="GO" id="GO:0016459">
    <property type="term" value="C:myosin complex"/>
    <property type="evidence" value="ECO:0007669"/>
    <property type="project" value="UniProtKB-KW"/>
</dbReference>
<evidence type="ECO:0000259" key="7">
    <source>
        <dbReference type="PROSITE" id="PS51456"/>
    </source>
</evidence>
<evidence type="ECO:0000256" key="1">
    <source>
        <dbReference type="ARBA" id="ARBA00022741"/>
    </source>
</evidence>
<proteinExistence type="inferred from homology"/>
<sequence>MITCKTITTAAGGSVHKNQAVWLSTGNGYSVPAVVVESEPVMIRLLQSNHVMQIDNVARLCARKKFNVNVEDLVEICDNCESALLYSLQKRFENKRIYTKAGDVMIALNPYEHLSIYDDSVISLYRDQQINALPAHIFSIAERAVCNAKNRSKNEMICFSGESGSGKTENLLQAARYIVKASKKRTITPEQVKK</sequence>
<dbReference type="InterPro" id="IPR027417">
    <property type="entry name" value="P-loop_NTPase"/>
</dbReference>
<keyword evidence="9" id="KW-1185">Reference proteome</keyword>
<evidence type="ECO:0000313" key="10">
    <source>
        <dbReference type="WBParaSite" id="ASIM_0000048501-mRNA-1"/>
    </source>
</evidence>
<dbReference type="AlphaFoldDB" id="A0A0M3IZ05"/>
<dbReference type="PANTHER" id="PTHR13140:SF709">
    <property type="entry name" value="UNCONVENTIONAL MYOSIN-XV"/>
    <property type="match status" value="1"/>
</dbReference>
<organism evidence="10">
    <name type="scientific">Anisakis simplex</name>
    <name type="common">Herring worm</name>
    <dbReference type="NCBI Taxonomy" id="6269"/>
    <lineage>
        <taxon>Eukaryota</taxon>
        <taxon>Metazoa</taxon>
        <taxon>Ecdysozoa</taxon>
        <taxon>Nematoda</taxon>
        <taxon>Chromadorea</taxon>
        <taxon>Rhabditida</taxon>
        <taxon>Spirurina</taxon>
        <taxon>Ascaridomorpha</taxon>
        <taxon>Ascaridoidea</taxon>
        <taxon>Anisakidae</taxon>
        <taxon>Anisakis</taxon>
        <taxon>Anisakis simplex complex</taxon>
    </lineage>
</organism>
<evidence type="ECO:0000313" key="9">
    <source>
        <dbReference type="Proteomes" id="UP000267096"/>
    </source>
</evidence>
<dbReference type="GO" id="GO:0005524">
    <property type="term" value="F:ATP binding"/>
    <property type="evidence" value="ECO:0007669"/>
    <property type="project" value="UniProtKB-UniRule"/>
</dbReference>
<dbReference type="InterPro" id="IPR001609">
    <property type="entry name" value="Myosin_head_motor_dom-like"/>
</dbReference>
<evidence type="ECO:0000313" key="8">
    <source>
        <dbReference type="EMBL" id="VDK17658.1"/>
    </source>
</evidence>
<name>A0A0M3IZ05_ANISI</name>
<comment type="similarity">
    <text evidence="6">Belongs to the TRAFAC class myosin-kinesin ATPase superfamily. Myosin family.</text>
</comment>
<dbReference type="GO" id="GO:0098858">
    <property type="term" value="C:actin-based cell projection"/>
    <property type="evidence" value="ECO:0007669"/>
    <property type="project" value="TreeGrafter"/>
</dbReference>
<evidence type="ECO:0000256" key="4">
    <source>
        <dbReference type="ARBA" id="ARBA00023175"/>
    </source>
</evidence>
<evidence type="ECO:0000256" key="5">
    <source>
        <dbReference type="ARBA" id="ARBA00023203"/>
    </source>
</evidence>
<keyword evidence="4 6" id="KW-0505">Motor protein</keyword>
<dbReference type="PRINTS" id="PR00193">
    <property type="entry name" value="MYOSINHEAVY"/>
</dbReference>
<reference evidence="10" key="1">
    <citation type="submission" date="2017-02" db="UniProtKB">
        <authorList>
            <consortium name="WormBaseParasite"/>
        </authorList>
    </citation>
    <scope>IDENTIFICATION</scope>
</reference>
<keyword evidence="5 6" id="KW-0009">Actin-binding</keyword>
<keyword evidence="2 6" id="KW-0067">ATP-binding</keyword>
<dbReference type="Proteomes" id="UP000267096">
    <property type="component" value="Unassembled WGS sequence"/>
</dbReference>
<evidence type="ECO:0000256" key="6">
    <source>
        <dbReference type="PROSITE-ProRule" id="PRU00782"/>
    </source>
</evidence>
<dbReference type="WBParaSite" id="ASIM_0000048501-mRNA-1">
    <property type="protein sequence ID" value="ASIM_0000048501-mRNA-1"/>
    <property type="gene ID" value="ASIM_0000048501"/>
</dbReference>
<dbReference type="PROSITE" id="PS51456">
    <property type="entry name" value="MYOSIN_MOTOR"/>
    <property type="match status" value="1"/>
</dbReference>
<evidence type="ECO:0000256" key="2">
    <source>
        <dbReference type="ARBA" id="ARBA00022840"/>
    </source>
</evidence>
<keyword evidence="3 6" id="KW-0518">Myosin</keyword>